<accession>A0A4Z1P2B2</accession>
<organism evidence="2 3">
    <name type="scientific">Venturia nashicola</name>
    <dbReference type="NCBI Taxonomy" id="86259"/>
    <lineage>
        <taxon>Eukaryota</taxon>
        <taxon>Fungi</taxon>
        <taxon>Dikarya</taxon>
        <taxon>Ascomycota</taxon>
        <taxon>Pezizomycotina</taxon>
        <taxon>Dothideomycetes</taxon>
        <taxon>Pleosporomycetidae</taxon>
        <taxon>Venturiales</taxon>
        <taxon>Venturiaceae</taxon>
        <taxon>Venturia</taxon>
    </lineage>
</organism>
<evidence type="ECO:0000256" key="1">
    <source>
        <dbReference type="SAM" id="MobiDB-lite"/>
    </source>
</evidence>
<proteinExistence type="predicted"/>
<name>A0A4Z1P2B2_9PEZI</name>
<dbReference type="EMBL" id="SNSC02000015">
    <property type="protein sequence ID" value="TID17984.1"/>
    <property type="molecule type" value="Genomic_DNA"/>
</dbReference>
<comment type="caution">
    <text evidence="2">The sequence shown here is derived from an EMBL/GenBank/DDBJ whole genome shotgun (WGS) entry which is preliminary data.</text>
</comment>
<sequence length="79" mass="9054">MGMTFCPEQCHSPTKTPKRENLLSKNSARGPDESYFDMEATWREELFSTRLIRAGPALVCICRLKPAFDYHSSKSAREK</sequence>
<keyword evidence="3" id="KW-1185">Reference proteome</keyword>
<dbReference type="AlphaFoldDB" id="A0A4Z1P2B2"/>
<protein>
    <submittedName>
        <fullName evidence="2">Uncharacterized protein</fullName>
    </submittedName>
</protein>
<feature type="region of interest" description="Disordered" evidence="1">
    <location>
        <begin position="1"/>
        <end position="31"/>
    </location>
</feature>
<evidence type="ECO:0000313" key="2">
    <source>
        <dbReference type="EMBL" id="TID17984.1"/>
    </source>
</evidence>
<evidence type="ECO:0000313" key="3">
    <source>
        <dbReference type="Proteomes" id="UP000298493"/>
    </source>
</evidence>
<gene>
    <name evidence="2" type="ORF">E6O75_ATG10629</name>
</gene>
<reference evidence="2 3" key="1">
    <citation type="submission" date="2019-04" db="EMBL/GenBank/DDBJ databases">
        <title>High contiguity whole genome sequence and gene annotation resource for two Venturia nashicola isolates.</title>
        <authorList>
            <person name="Prokchorchik M."/>
            <person name="Won K."/>
            <person name="Lee Y."/>
            <person name="Choi E.D."/>
            <person name="Segonzac C."/>
            <person name="Sohn K.H."/>
        </authorList>
    </citation>
    <scope>NUCLEOTIDE SEQUENCE [LARGE SCALE GENOMIC DNA]</scope>
    <source>
        <strain evidence="2 3">PRI2</strain>
    </source>
</reference>
<dbReference type="Proteomes" id="UP000298493">
    <property type="component" value="Unassembled WGS sequence"/>
</dbReference>